<comment type="catalytic activity">
    <reaction evidence="7">
        <text>L-cysteinyl-[protein] + hexadecanoyl-CoA = S-hexadecanoyl-L-cysteinyl-[protein] + CoA</text>
        <dbReference type="Rhea" id="RHEA:36683"/>
        <dbReference type="Rhea" id="RHEA-COMP:10131"/>
        <dbReference type="Rhea" id="RHEA-COMP:11032"/>
        <dbReference type="ChEBI" id="CHEBI:29950"/>
        <dbReference type="ChEBI" id="CHEBI:57287"/>
        <dbReference type="ChEBI" id="CHEBI:57379"/>
        <dbReference type="ChEBI" id="CHEBI:74151"/>
        <dbReference type="EC" id="2.3.1.225"/>
    </reaction>
</comment>
<organism evidence="9">
    <name type="scientific">Strombidium inclinatum</name>
    <dbReference type="NCBI Taxonomy" id="197538"/>
    <lineage>
        <taxon>Eukaryota</taxon>
        <taxon>Sar</taxon>
        <taxon>Alveolata</taxon>
        <taxon>Ciliophora</taxon>
        <taxon>Intramacronucleata</taxon>
        <taxon>Spirotrichea</taxon>
        <taxon>Oligotrichia</taxon>
        <taxon>Strombidiidae</taxon>
        <taxon>Strombidium</taxon>
    </lineage>
</organism>
<dbReference type="EC" id="2.3.1.225" evidence="7"/>
<dbReference type="GO" id="GO:0019706">
    <property type="term" value="F:protein-cysteine S-palmitoyltransferase activity"/>
    <property type="evidence" value="ECO:0007669"/>
    <property type="project" value="UniProtKB-EC"/>
</dbReference>
<evidence type="ECO:0000256" key="2">
    <source>
        <dbReference type="ARBA" id="ARBA00022679"/>
    </source>
</evidence>
<evidence type="ECO:0000259" key="8">
    <source>
        <dbReference type="Pfam" id="PF01529"/>
    </source>
</evidence>
<dbReference type="InterPro" id="IPR039859">
    <property type="entry name" value="PFA4/ZDH16/20/ERF2-like"/>
</dbReference>
<feature type="domain" description="Palmitoyltransferase DHHC" evidence="8">
    <location>
        <begin position="1"/>
        <end position="99"/>
    </location>
</feature>
<gene>
    <name evidence="9" type="ORF">SINC0208_LOCUS15105</name>
</gene>
<feature type="transmembrane region" description="Helical" evidence="7">
    <location>
        <begin position="63"/>
        <end position="88"/>
    </location>
</feature>
<keyword evidence="3 7" id="KW-0812">Transmembrane</keyword>
<protein>
    <recommendedName>
        <fullName evidence="7">Palmitoyltransferase</fullName>
        <ecNumber evidence="7">2.3.1.225</ecNumber>
    </recommendedName>
</protein>
<dbReference type="Pfam" id="PF01529">
    <property type="entry name" value="DHHC"/>
    <property type="match status" value="1"/>
</dbReference>
<comment type="similarity">
    <text evidence="7">Belongs to the DHHC palmitoyltransferase family.</text>
</comment>
<evidence type="ECO:0000256" key="1">
    <source>
        <dbReference type="ARBA" id="ARBA00004141"/>
    </source>
</evidence>
<dbReference type="PANTHER" id="PTHR12246">
    <property type="entry name" value="PALMITOYLTRANSFERASE ZDHHC16"/>
    <property type="match status" value="1"/>
</dbReference>
<dbReference type="EMBL" id="HBIH01037627">
    <property type="protein sequence ID" value="CAE0334466.1"/>
    <property type="molecule type" value="Transcribed_RNA"/>
</dbReference>
<dbReference type="GO" id="GO:0016020">
    <property type="term" value="C:membrane"/>
    <property type="evidence" value="ECO:0007669"/>
    <property type="project" value="UniProtKB-SubCell"/>
</dbReference>
<sequence>MDHHCPWIGNCVGYHNMKPFFLFCLYQAFSGTVFAFVAYEYLFHAPANINDYKQYRVSHFGKFGFWFTVIFDLPICFALIGLTLNIFVQIYENQTTVESLPHATQRRFPCYGVPSSMENFKPNPYDVLWPNNLRNVLGPSLIWWWVPFYQPEMVGWGFYYPQLPKITSPGTELGILQRDGQITKKNSDKQYDFDYRDQFTSDPMDYVRKAEKKYSGYTFILPPNEGEESARVVRL</sequence>
<comment type="domain">
    <text evidence="7">The DHHC domain is required for palmitoyltransferase activity.</text>
</comment>
<proteinExistence type="inferred from homology"/>
<dbReference type="AlphaFoldDB" id="A0A7S3N4K0"/>
<accession>A0A7S3N4K0</accession>
<comment type="subcellular location">
    <subcellularLocation>
        <location evidence="1">Membrane</location>
        <topology evidence="1">Multi-pass membrane protein</topology>
    </subcellularLocation>
</comment>
<dbReference type="InterPro" id="IPR001594">
    <property type="entry name" value="Palmitoyltrfase_DHHC"/>
</dbReference>
<keyword evidence="5 7" id="KW-0472">Membrane</keyword>
<evidence type="ECO:0000256" key="7">
    <source>
        <dbReference type="RuleBase" id="RU079119"/>
    </source>
</evidence>
<keyword evidence="2 7" id="KW-0808">Transferase</keyword>
<evidence type="ECO:0000256" key="6">
    <source>
        <dbReference type="ARBA" id="ARBA00023315"/>
    </source>
</evidence>
<evidence type="ECO:0000256" key="5">
    <source>
        <dbReference type="ARBA" id="ARBA00023136"/>
    </source>
</evidence>
<name>A0A7S3N4K0_9SPIT</name>
<feature type="transmembrane region" description="Helical" evidence="7">
    <location>
        <begin position="20"/>
        <end position="42"/>
    </location>
</feature>
<evidence type="ECO:0000256" key="4">
    <source>
        <dbReference type="ARBA" id="ARBA00022989"/>
    </source>
</evidence>
<reference evidence="9" key="1">
    <citation type="submission" date="2021-01" db="EMBL/GenBank/DDBJ databases">
        <authorList>
            <person name="Corre E."/>
            <person name="Pelletier E."/>
            <person name="Niang G."/>
            <person name="Scheremetjew M."/>
            <person name="Finn R."/>
            <person name="Kale V."/>
            <person name="Holt S."/>
            <person name="Cochrane G."/>
            <person name="Meng A."/>
            <person name="Brown T."/>
            <person name="Cohen L."/>
        </authorList>
    </citation>
    <scope>NUCLEOTIDE SEQUENCE</scope>
    <source>
        <strain evidence="9">S3</strain>
    </source>
</reference>
<evidence type="ECO:0000256" key="3">
    <source>
        <dbReference type="ARBA" id="ARBA00022692"/>
    </source>
</evidence>
<dbReference type="PROSITE" id="PS50216">
    <property type="entry name" value="DHHC"/>
    <property type="match status" value="1"/>
</dbReference>
<keyword evidence="4 7" id="KW-1133">Transmembrane helix</keyword>
<keyword evidence="6 7" id="KW-0012">Acyltransferase</keyword>
<evidence type="ECO:0000313" key="9">
    <source>
        <dbReference type="EMBL" id="CAE0334466.1"/>
    </source>
</evidence>